<name>A0ABW1TRF2_9BURK</name>
<evidence type="ECO:0000313" key="7">
    <source>
        <dbReference type="EMBL" id="MFC6280189.1"/>
    </source>
</evidence>
<feature type="transmembrane region" description="Helical" evidence="4">
    <location>
        <begin position="16"/>
        <end position="39"/>
    </location>
</feature>
<keyword evidence="3" id="KW-0807">Transducer</keyword>
<evidence type="ECO:0000259" key="5">
    <source>
        <dbReference type="PROSITE" id="PS50111"/>
    </source>
</evidence>
<dbReference type="SMART" id="SM00304">
    <property type="entry name" value="HAMP"/>
    <property type="match status" value="1"/>
</dbReference>
<dbReference type="CDD" id="cd19411">
    <property type="entry name" value="MCP2201-like_sensor"/>
    <property type="match status" value="1"/>
</dbReference>
<dbReference type="InterPro" id="IPR003660">
    <property type="entry name" value="HAMP_dom"/>
</dbReference>
<protein>
    <submittedName>
        <fullName evidence="7">Methyl-accepting chemotaxis protein</fullName>
    </submittedName>
</protein>
<evidence type="ECO:0000256" key="1">
    <source>
        <dbReference type="ARBA" id="ARBA00022481"/>
    </source>
</evidence>
<dbReference type="InterPro" id="IPR051310">
    <property type="entry name" value="MCP_chemotaxis"/>
</dbReference>
<dbReference type="InterPro" id="IPR004089">
    <property type="entry name" value="MCPsignal_dom"/>
</dbReference>
<proteinExistence type="inferred from homology"/>
<gene>
    <name evidence="7" type="ORF">ACFQND_02960</name>
</gene>
<dbReference type="InterPro" id="IPR024478">
    <property type="entry name" value="HlyB_4HB_MCP"/>
</dbReference>
<feature type="domain" description="HAMP" evidence="6">
    <location>
        <begin position="216"/>
        <end position="268"/>
    </location>
</feature>
<evidence type="ECO:0000256" key="4">
    <source>
        <dbReference type="SAM" id="Phobius"/>
    </source>
</evidence>
<dbReference type="Proteomes" id="UP001596270">
    <property type="component" value="Unassembled WGS sequence"/>
</dbReference>
<dbReference type="CDD" id="cd11386">
    <property type="entry name" value="MCP_signal"/>
    <property type="match status" value="1"/>
</dbReference>
<organism evidence="7 8">
    <name type="scientific">Polaromonas aquatica</name>
    <dbReference type="NCBI Taxonomy" id="332657"/>
    <lineage>
        <taxon>Bacteria</taxon>
        <taxon>Pseudomonadati</taxon>
        <taxon>Pseudomonadota</taxon>
        <taxon>Betaproteobacteria</taxon>
        <taxon>Burkholderiales</taxon>
        <taxon>Comamonadaceae</taxon>
        <taxon>Polaromonas</taxon>
    </lineage>
</organism>
<evidence type="ECO:0000256" key="3">
    <source>
        <dbReference type="PROSITE-ProRule" id="PRU00284"/>
    </source>
</evidence>
<keyword evidence="4" id="KW-0472">Membrane</keyword>
<keyword evidence="4" id="KW-0812">Transmembrane</keyword>
<dbReference type="InterPro" id="IPR004090">
    <property type="entry name" value="Chemotax_Me-accpt_rcpt"/>
</dbReference>
<dbReference type="EMBL" id="JBHSRS010000005">
    <property type="protein sequence ID" value="MFC6280189.1"/>
    <property type="molecule type" value="Genomic_DNA"/>
</dbReference>
<dbReference type="PRINTS" id="PR00260">
    <property type="entry name" value="CHEMTRNSDUCR"/>
</dbReference>
<dbReference type="SUPFAM" id="SSF58104">
    <property type="entry name" value="Methyl-accepting chemotaxis protein (MCP) signaling domain"/>
    <property type="match status" value="1"/>
</dbReference>
<feature type="transmembrane region" description="Helical" evidence="4">
    <location>
        <begin position="195"/>
        <end position="215"/>
    </location>
</feature>
<comment type="caution">
    <text evidence="7">The sequence shown here is derived from an EMBL/GenBank/DDBJ whole genome shotgun (WGS) entry which is preliminary data.</text>
</comment>
<dbReference type="PROSITE" id="PS50111">
    <property type="entry name" value="CHEMOTAXIS_TRANSDUC_2"/>
    <property type="match status" value="1"/>
</dbReference>
<reference evidence="8" key="1">
    <citation type="journal article" date="2019" name="Int. J. Syst. Evol. Microbiol.">
        <title>The Global Catalogue of Microorganisms (GCM) 10K type strain sequencing project: providing services to taxonomists for standard genome sequencing and annotation.</title>
        <authorList>
            <consortium name="The Broad Institute Genomics Platform"/>
            <consortium name="The Broad Institute Genome Sequencing Center for Infectious Disease"/>
            <person name="Wu L."/>
            <person name="Ma J."/>
        </authorList>
    </citation>
    <scope>NUCLEOTIDE SEQUENCE [LARGE SCALE GENOMIC DNA]</scope>
    <source>
        <strain evidence="8">CCUG 39402</strain>
    </source>
</reference>
<keyword evidence="4" id="KW-1133">Transmembrane helix</keyword>
<sequence length="542" mass="58130">MQKPSTSSSNALGQRLLATFFTVLLLTLIGTAIGLWSLYRINDATNRMVQQSVATERLVADAYRYQEINAARYKAMALSSEPEVGDILAADILETERRYDALIRQVAGRLQTEDEQLLLEQTVVAGKNFVLAQSELVAARDSGLTERIRRVYSERFLPSSDALLLAVAALADSQRRAIDGAASQIGRWSAMARTALIVFSIAALVLGSVLSLWLVRSITRPIRLAGVTADRVAGLDLRQDIKGHERDEAGRLLMSLGVMQGALRTLVRQVRGSTLDISSASTDVANGSVDLSSRTEEAATSLQQTAASLELITQAVQRSAEAAHHAEEMASSASTLAVQGGNAIGEMVCTMEGILQSSRHIESILHVIDNIAFQTNLLAVNAAVEAAHAGPQGRGFSVVAAEVRGLANQSGTAAREIRTLIQASVQRVESGVHLVNHAGQTVNQTVAAIQNVARSISEIRGTTQAQTHDISRINVAVSQLDLMTRENSSLVEQSASASERLRCQAHELAAIISRFVLPEHPDGELTAAPHTHARVPQLAWSA</sequence>
<dbReference type="SMART" id="SM00283">
    <property type="entry name" value="MA"/>
    <property type="match status" value="1"/>
</dbReference>
<dbReference type="Pfam" id="PF00015">
    <property type="entry name" value="MCPsignal"/>
    <property type="match status" value="1"/>
</dbReference>
<dbReference type="InterPro" id="IPR047347">
    <property type="entry name" value="YvaQ-like_sensor"/>
</dbReference>
<evidence type="ECO:0000256" key="2">
    <source>
        <dbReference type="ARBA" id="ARBA00029447"/>
    </source>
</evidence>
<dbReference type="PANTHER" id="PTHR43531:SF14">
    <property type="entry name" value="METHYL-ACCEPTING CHEMOTAXIS PROTEIN I-RELATED"/>
    <property type="match status" value="1"/>
</dbReference>
<evidence type="ECO:0000259" key="6">
    <source>
        <dbReference type="PROSITE" id="PS50885"/>
    </source>
</evidence>
<dbReference type="RefSeq" id="WP_371434529.1">
    <property type="nucleotide sequence ID" value="NZ_JBHSRS010000005.1"/>
</dbReference>
<dbReference type="PROSITE" id="PS50885">
    <property type="entry name" value="HAMP"/>
    <property type="match status" value="1"/>
</dbReference>
<dbReference type="CDD" id="cd06225">
    <property type="entry name" value="HAMP"/>
    <property type="match status" value="1"/>
</dbReference>
<dbReference type="PANTHER" id="PTHR43531">
    <property type="entry name" value="PROTEIN ICFG"/>
    <property type="match status" value="1"/>
</dbReference>
<feature type="domain" description="Methyl-accepting transducer" evidence="5">
    <location>
        <begin position="273"/>
        <end position="502"/>
    </location>
</feature>
<evidence type="ECO:0000313" key="8">
    <source>
        <dbReference type="Proteomes" id="UP001596270"/>
    </source>
</evidence>
<dbReference type="Gene3D" id="1.10.287.950">
    <property type="entry name" value="Methyl-accepting chemotaxis protein"/>
    <property type="match status" value="1"/>
</dbReference>
<accession>A0ABW1TRF2</accession>
<keyword evidence="8" id="KW-1185">Reference proteome</keyword>
<dbReference type="Pfam" id="PF12729">
    <property type="entry name" value="4HB_MCP_1"/>
    <property type="match status" value="1"/>
</dbReference>
<keyword evidence="1" id="KW-0488">Methylation</keyword>
<comment type="similarity">
    <text evidence="2">Belongs to the methyl-accepting chemotaxis (MCP) protein family.</text>
</comment>
<dbReference type="Pfam" id="PF00672">
    <property type="entry name" value="HAMP"/>
    <property type="match status" value="1"/>
</dbReference>